<name>A0A2I1HRI5_9GLOM</name>
<dbReference type="Proteomes" id="UP000234323">
    <property type="component" value="Unassembled WGS sequence"/>
</dbReference>
<sequence>MSQSSIPESLILSATKFTKNILVNKITININNTQSRNTLHHGRYVLGIGNKSVTPLPVTINRKETGSTKFKSTIKKAYGIVIYEIDDIYNGSLPLLLIISIIGKNKWFVFIGYETNPDFPDERSINEYLKENENTGTNTLDFEAHSTTIDGSINDGNTLHHGRYVLGIGNKSVTPLPVTINRKETGSTKFKSTIKKAYGIVIYEIDDIYNGSLPLLLIISIIGKNKWFVFIGYETNPDFPDERSINEYLKENENTGTNTLDFEAHSTTIDGSINDGQSRTY</sequence>
<dbReference type="VEuPathDB" id="FungiDB:RhiirA1_473485"/>
<gene>
    <name evidence="1" type="ORF">RhiirA4_522524</name>
</gene>
<keyword evidence="2" id="KW-1185">Reference proteome</keyword>
<evidence type="ECO:0000313" key="2">
    <source>
        <dbReference type="Proteomes" id="UP000234323"/>
    </source>
</evidence>
<evidence type="ECO:0000313" key="1">
    <source>
        <dbReference type="EMBL" id="PKY61499.1"/>
    </source>
</evidence>
<comment type="caution">
    <text evidence="1">The sequence shown here is derived from an EMBL/GenBank/DDBJ whole genome shotgun (WGS) entry which is preliminary data.</text>
</comment>
<proteinExistence type="predicted"/>
<dbReference type="VEuPathDB" id="FungiDB:RhiirFUN_010965"/>
<dbReference type="VEuPathDB" id="FungiDB:FUN_015153"/>
<protein>
    <submittedName>
        <fullName evidence="1">Uncharacterized protein</fullName>
    </submittedName>
</protein>
<dbReference type="AlphaFoldDB" id="A0A2I1HRI5"/>
<dbReference type="EMBL" id="LLXI01005438">
    <property type="protein sequence ID" value="PKY61499.1"/>
    <property type="molecule type" value="Genomic_DNA"/>
</dbReference>
<reference evidence="1 2" key="1">
    <citation type="submission" date="2015-10" db="EMBL/GenBank/DDBJ databases">
        <title>Genome analyses suggest a sexual origin of heterokaryosis in a supposedly ancient asexual fungus.</title>
        <authorList>
            <person name="Ropars J."/>
            <person name="Sedzielewska K."/>
            <person name="Noel J."/>
            <person name="Charron P."/>
            <person name="Farinelli L."/>
            <person name="Marton T."/>
            <person name="Kruger M."/>
            <person name="Pelin A."/>
            <person name="Brachmann A."/>
            <person name="Corradi N."/>
        </authorList>
    </citation>
    <scope>NUCLEOTIDE SEQUENCE [LARGE SCALE GENOMIC DNA]</scope>
    <source>
        <strain evidence="1 2">A4</strain>
    </source>
</reference>
<organism evidence="1 2">
    <name type="scientific">Rhizophagus irregularis</name>
    <dbReference type="NCBI Taxonomy" id="588596"/>
    <lineage>
        <taxon>Eukaryota</taxon>
        <taxon>Fungi</taxon>
        <taxon>Fungi incertae sedis</taxon>
        <taxon>Mucoromycota</taxon>
        <taxon>Glomeromycotina</taxon>
        <taxon>Glomeromycetes</taxon>
        <taxon>Glomerales</taxon>
        <taxon>Glomeraceae</taxon>
        <taxon>Rhizophagus</taxon>
    </lineage>
</organism>
<accession>A0A2I1HRI5</accession>